<organism evidence="1 2">
    <name type="scientific">Methanocorpusculum petauri</name>
    <dbReference type="NCBI Taxonomy" id="3002863"/>
    <lineage>
        <taxon>Archaea</taxon>
        <taxon>Methanobacteriati</taxon>
        <taxon>Methanobacteriota</taxon>
        <taxon>Stenosarchaea group</taxon>
        <taxon>Methanomicrobia</taxon>
        <taxon>Methanomicrobiales</taxon>
        <taxon>Methanocorpusculaceae</taxon>
        <taxon>Methanocorpusculum</taxon>
    </lineage>
</organism>
<reference evidence="1" key="1">
    <citation type="submission" date="2022-12" db="EMBL/GenBank/DDBJ databases">
        <title>Isolation and characterisation of novel Methanocorpusculum spp. from native Australian herbivores indicates the genus is ancestrally host-associated.</title>
        <authorList>
            <person name="Volmer J.G."/>
            <person name="Soo R.M."/>
            <person name="Evans P.N."/>
            <person name="Hoedt E.C."/>
            <person name="Astorga Alsina A.L."/>
            <person name="Woodcroft B.J."/>
            <person name="Tyson G.W."/>
            <person name="Hugenholtz P."/>
            <person name="Morrison M."/>
        </authorList>
    </citation>
    <scope>NUCLEOTIDE SEQUENCE</scope>
    <source>
        <strain evidence="1">MG</strain>
    </source>
</reference>
<dbReference type="Proteomes" id="UP001141422">
    <property type="component" value="Unassembled WGS sequence"/>
</dbReference>
<evidence type="ECO:0000313" key="2">
    <source>
        <dbReference type="Proteomes" id="UP001141422"/>
    </source>
</evidence>
<comment type="caution">
    <text evidence="1">The sequence shown here is derived from an EMBL/GenBank/DDBJ whole genome shotgun (WGS) entry which is preliminary data.</text>
</comment>
<dbReference type="InterPro" id="IPR006626">
    <property type="entry name" value="PbH1"/>
</dbReference>
<proteinExistence type="predicted"/>
<keyword evidence="2" id="KW-1185">Reference proteome</keyword>
<gene>
    <name evidence="1" type="ORF">O0S10_10385</name>
</gene>
<name>A0ABT4IKD7_9EURY</name>
<protein>
    <submittedName>
        <fullName evidence="1">Uncharacterized protein</fullName>
    </submittedName>
</protein>
<dbReference type="RefSeq" id="WP_268925809.1">
    <property type="nucleotide sequence ID" value="NZ_JAPTGB010000041.1"/>
</dbReference>
<accession>A0ABT4IKD7</accession>
<sequence length="1199" mass="125297">MNGMKCPRDTGGLMRRGVVLLAALLLVCTLMAGAVSATEVSVSTWEQLSGNFSGEKTITLSGDIANASGNLTLDSGSNITLDLGGHTISNTSNSNFEYGKNLITINGGNLVIKNGTIGWNTTKKVTKDGKDTYPGLSALVVKNGSLDFQSGTLNSINATPLAIFGDSGTGTIASSVKIGEHTTIMGYSWAVGIMNTNGYAYNVSLDVAGTLQGCASQKSDGGSGGLTINGLVKKPTEDNLLAFVPQITIRSTAKIYGIQGSSGNLNNDDGPAVYAAGYGNWAIENNATLTGDEALSIKSGNFTINGGSFTGNGVYRTPATSWSGGSEATGGAVSITTNSAYAQNVNITINGGTFTSVNQSAFYEGYGSAHQGTALKKVAISGGTFKTNNDTLLSAVTIQNSGNSTITGGISIKDSTSGNNLLYRGVNLTGVADWTGDATNGYTLELDGENAKYKLMDAFSTTGTGIQITADSVTLDGNGNQITAKSPTKQSNHYTAVNVTGKSVTLKNLNLVADDSFKENKDNPAMFLTAVYVSTPTGSDTSEFTLSDSTFNMSQAESGNQTMIVRVTGTHKTVAITNNTIHGAKSTNNAETQPVGNHGTSFGIAVEEASISDKLTIEENTIYPGIAGNSGSTGMRTYHLTKAPKNGILINKNTIDFKDVTTNDGKYFSGIHMDQNNKVATNDNTQTILNYTITNNTILNLKAGKEADAEKSNKNSGIYLRNVNATISTSINLDMYNNSISGSAETGKNVTAFYANNVTFSGTSTIYNNRFNITDVDVAKYVKLTELTPGYTIKWNSTDSDKQYTGNWWGAWSEKQKSTTGYMTFADADAAKAAGLPVADLHPLVEIGEPAKTIEIDGNLSIENKTGKSETLTATFTGGVSANFTWEVGTENIISLTKISSNSVTYSPVKVGTTNLTVSSGDGADKVSKTILITVYQAATPNLPVSNVETDATGKTTISNNSVVDIKQESGKDVATIKDDAGVTLKLTFADGATTSEGQISGNVTEAVVTYPANTVVSSSKTSIAAEYALAINLGKNVTNYLPEIDPSYNTTVEKKLTDKLADAGKYTFVSMITAKGENVTKINENITKDGIAVTFTVPLDWANQITKNSLGKIKVFHVKDDGTIEGPLGGTGESKDGNYIFTVKGSSFSSYVLAAYTYTAPSPGPQPASSGGSGNMDGALRVLFNDGSATLSVVTGLS</sequence>
<dbReference type="EMBL" id="JAPTGB010000041">
    <property type="protein sequence ID" value="MCZ0861615.1"/>
    <property type="molecule type" value="Genomic_DNA"/>
</dbReference>
<feature type="non-terminal residue" evidence="1">
    <location>
        <position position="1199"/>
    </location>
</feature>
<dbReference type="SMART" id="SM00710">
    <property type="entry name" value="PbH1"/>
    <property type="match status" value="8"/>
</dbReference>
<evidence type="ECO:0000313" key="1">
    <source>
        <dbReference type="EMBL" id="MCZ0861615.1"/>
    </source>
</evidence>